<protein>
    <submittedName>
        <fullName evidence="6">Uncharacterized protein</fullName>
    </submittedName>
</protein>
<dbReference type="AlphaFoldDB" id="A0A807LIG1"/>
<name>A0A807LIG1_9ENTR</name>
<organism evidence="6 7">
    <name type="scientific">Kosakonia cowanii JCM 10956 = DSM 18146</name>
    <dbReference type="NCBI Taxonomy" id="1300165"/>
    <lineage>
        <taxon>Bacteria</taxon>
        <taxon>Pseudomonadati</taxon>
        <taxon>Pseudomonadota</taxon>
        <taxon>Gammaproteobacteria</taxon>
        <taxon>Enterobacterales</taxon>
        <taxon>Enterobacteriaceae</taxon>
        <taxon>Kosakonia</taxon>
    </lineage>
</organism>
<dbReference type="Proteomes" id="UP000187148">
    <property type="component" value="Chromosome"/>
</dbReference>
<accession>A0A807LIG1</accession>
<feature type="transmembrane region" description="Helical" evidence="5">
    <location>
        <begin position="106"/>
        <end position="126"/>
    </location>
</feature>
<evidence type="ECO:0000256" key="1">
    <source>
        <dbReference type="ARBA" id="ARBA00004141"/>
    </source>
</evidence>
<keyword evidence="4 5" id="KW-0472">Membrane</keyword>
<evidence type="ECO:0000256" key="4">
    <source>
        <dbReference type="ARBA" id="ARBA00023136"/>
    </source>
</evidence>
<feature type="transmembrane region" description="Helical" evidence="5">
    <location>
        <begin position="208"/>
        <end position="227"/>
    </location>
</feature>
<keyword evidence="2 5" id="KW-0812">Transmembrane</keyword>
<evidence type="ECO:0000313" key="6">
    <source>
        <dbReference type="EMBL" id="APZ05840.1"/>
    </source>
</evidence>
<reference evidence="6 7" key="1">
    <citation type="submission" date="2017-01" db="EMBL/GenBank/DDBJ databases">
        <authorList>
            <person name="Cao J.-M."/>
        </authorList>
    </citation>
    <scope>NUCLEOTIDE SEQUENCE [LARGE SCALE GENOMIC DNA]</scope>
    <source>
        <strain evidence="6 7">888-76</strain>
    </source>
</reference>
<dbReference type="EMBL" id="CP019445">
    <property type="protein sequence ID" value="APZ05840.1"/>
    <property type="molecule type" value="Genomic_DNA"/>
</dbReference>
<keyword evidence="7" id="KW-1185">Reference proteome</keyword>
<feature type="transmembrane region" description="Helical" evidence="5">
    <location>
        <begin position="158"/>
        <end position="176"/>
    </location>
</feature>
<evidence type="ECO:0000256" key="3">
    <source>
        <dbReference type="ARBA" id="ARBA00022989"/>
    </source>
</evidence>
<gene>
    <name evidence="6" type="ORF">BWI95_12715</name>
</gene>
<keyword evidence="3 5" id="KW-1133">Transmembrane helix</keyword>
<feature type="transmembrane region" description="Helical" evidence="5">
    <location>
        <begin position="81"/>
        <end position="100"/>
    </location>
</feature>
<proteinExistence type="predicted"/>
<evidence type="ECO:0000313" key="7">
    <source>
        <dbReference type="Proteomes" id="UP000187148"/>
    </source>
</evidence>
<comment type="subcellular location">
    <subcellularLocation>
        <location evidence="1">Membrane</location>
        <topology evidence="1">Multi-pass membrane protein</topology>
    </subcellularLocation>
</comment>
<feature type="transmembrane region" description="Helical" evidence="5">
    <location>
        <begin position="52"/>
        <end position="74"/>
    </location>
</feature>
<dbReference type="InterPro" id="IPR006214">
    <property type="entry name" value="Bax_inhibitor_1-related"/>
</dbReference>
<dbReference type="RefSeq" id="WP_054803700.1">
    <property type="nucleotide sequence ID" value="NZ_CP019445.1"/>
</dbReference>
<feature type="transmembrane region" description="Helical" evidence="5">
    <location>
        <begin position="135"/>
        <end position="152"/>
    </location>
</feature>
<feature type="transmembrane region" description="Helical" evidence="5">
    <location>
        <begin position="21"/>
        <end position="40"/>
    </location>
</feature>
<dbReference type="GO" id="GO:0016020">
    <property type="term" value="C:membrane"/>
    <property type="evidence" value="ECO:0007669"/>
    <property type="project" value="UniProtKB-SubCell"/>
</dbReference>
<evidence type="ECO:0000256" key="5">
    <source>
        <dbReference type="SAM" id="Phobius"/>
    </source>
</evidence>
<dbReference type="KEGG" id="kco:BWI95_12715"/>
<sequence length="236" mass="25283">MRVFGWIAPVQVTPVELLVKACLWLAVGMALSAALCWLVLDLLALPQFTEHSAIIVLLVILWFITLFALTMLFARMQTLHAISALVLLSVIGGLLAASLFPLQLCLVLYGVTCGMFALGALVAHLYGERLRNGRFYLLLAASGGALAVVINLALAGGVAQWCASLFLVVLFSVVSARKSPQMLDSARGLYRQQFVTVQHCATRGALSIWLGAATAFLDILQTLMFLVSSGSSSASR</sequence>
<dbReference type="Pfam" id="PF01027">
    <property type="entry name" value="Bax1-I"/>
    <property type="match status" value="1"/>
</dbReference>
<evidence type="ECO:0000256" key="2">
    <source>
        <dbReference type="ARBA" id="ARBA00022692"/>
    </source>
</evidence>